<feature type="domain" description="DUF6998" evidence="1">
    <location>
        <begin position="19"/>
        <end position="152"/>
    </location>
</feature>
<dbReference type="AlphaFoldDB" id="A0A5C6TZQ2"/>
<reference evidence="2 3" key="1">
    <citation type="submission" date="2019-08" db="EMBL/GenBank/DDBJ databases">
        <authorList>
            <person name="Khan S.A."/>
            <person name="Jeon C.O."/>
            <person name="Jeong S.E."/>
        </authorList>
    </citation>
    <scope>NUCLEOTIDE SEQUENCE [LARGE SCALE GENOMIC DNA]</scope>
    <source>
        <strain evidence="3">IMCC1728</strain>
    </source>
</reference>
<comment type="caution">
    <text evidence="2">The sequence shown here is derived from an EMBL/GenBank/DDBJ whole genome shotgun (WGS) entry which is preliminary data.</text>
</comment>
<evidence type="ECO:0000313" key="2">
    <source>
        <dbReference type="EMBL" id="TXC66174.1"/>
    </source>
</evidence>
<dbReference type="InterPro" id="IPR054267">
    <property type="entry name" value="DUF6998"/>
</dbReference>
<gene>
    <name evidence="2" type="ORF">FSC37_10270</name>
</gene>
<name>A0A5C6TZQ2_9BURK</name>
<evidence type="ECO:0000313" key="3">
    <source>
        <dbReference type="Proteomes" id="UP000321832"/>
    </source>
</evidence>
<dbReference type="EMBL" id="VOPW01000001">
    <property type="protein sequence ID" value="TXC66174.1"/>
    <property type="molecule type" value="Genomic_DNA"/>
</dbReference>
<keyword evidence="3" id="KW-1185">Reference proteome</keyword>
<dbReference type="Proteomes" id="UP000321832">
    <property type="component" value="Unassembled WGS sequence"/>
</dbReference>
<sequence>MTNLNLPGVEPTTDRVLELLAQAKQLAREYRALTGKPLGVTGEVAEFEAARLLELELTPARHAGYDAIRPGDGCRLQIKGRCVLPGARAGQRIGSIDIDKDFDAVLLVLLDEAFDATDIYEADRHAVIAALTALGSKSRNVRGALGIAKFRSIGRRCWSRPTPA</sequence>
<protein>
    <recommendedName>
        <fullName evidence="1">DUF6998 domain-containing protein</fullName>
    </recommendedName>
</protein>
<dbReference type="Pfam" id="PF22522">
    <property type="entry name" value="DUF6998"/>
    <property type="match status" value="1"/>
</dbReference>
<proteinExistence type="predicted"/>
<evidence type="ECO:0000259" key="1">
    <source>
        <dbReference type="Pfam" id="PF22522"/>
    </source>
</evidence>
<accession>A0A5C6TZQ2</accession>
<organism evidence="2 3">
    <name type="scientific">Piscinibacter aquaticus</name>
    <dbReference type="NCBI Taxonomy" id="392597"/>
    <lineage>
        <taxon>Bacteria</taxon>
        <taxon>Pseudomonadati</taxon>
        <taxon>Pseudomonadota</taxon>
        <taxon>Betaproteobacteria</taxon>
        <taxon>Burkholderiales</taxon>
        <taxon>Sphaerotilaceae</taxon>
        <taxon>Piscinibacter</taxon>
    </lineage>
</organism>